<proteinExistence type="predicted"/>
<dbReference type="EMBL" id="JAUJYO010000003">
    <property type="protein sequence ID" value="KAK1320954.1"/>
    <property type="molecule type" value="Genomic_DNA"/>
</dbReference>
<organism evidence="1 2">
    <name type="scientific">Acorus calamus</name>
    <name type="common">Sweet flag</name>
    <dbReference type="NCBI Taxonomy" id="4465"/>
    <lineage>
        <taxon>Eukaryota</taxon>
        <taxon>Viridiplantae</taxon>
        <taxon>Streptophyta</taxon>
        <taxon>Embryophyta</taxon>
        <taxon>Tracheophyta</taxon>
        <taxon>Spermatophyta</taxon>
        <taxon>Magnoliopsida</taxon>
        <taxon>Liliopsida</taxon>
        <taxon>Acoraceae</taxon>
        <taxon>Acorus</taxon>
    </lineage>
</organism>
<accession>A0AAV9F6Z1</accession>
<comment type="caution">
    <text evidence="1">The sequence shown here is derived from an EMBL/GenBank/DDBJ whole genome shotgun (WGS) entry which is preliminary data.</text>
</comment>
<reference evidence="1" key="1">
    <citation type="journal article" date="2023" name="Nat. Commun.">
        <title>Diploid and tetraploid genomes of Acorus and the evolution of monocots.</title>
        <authorList>
            <person name="Ma L."/>
            <person name="Liu K.W."/>
            <person name="Li Z."/>
            <person name="Hsiao Y.Y."/>
            <person name="Qi Y."/>
            <person name="Fu T."/>
            <person name="Tang G.D."/>
            <person name="Zhang D."/>
            <person name="Sun W.H."/>
            <person name="Liu D.K."/>
            <person name="Li Y."/>
            <person name="Chen G.Z."/>
            <person name="Liu X.D."/>
            <person name="Liao X.Y."/>
            <person name="Jiang Y.T."/>
            <person name="Yu X."/>
            <person name="Hao Y."/>
            <person name="Huang J."/>
            <person name="Zhao X.W."/>
            <person name="Ke S."/>
            <person name="Chen Y.Y."/>
            <person name="Wu W.L."/>
            <person name="Hsu J.L."/>
            <person name="Lin Y.F."/>
            <person name="Huang M.D."/>
            <person name="Li C.Y."/>
            <person name="Huang L."/>
            <person name="Wang Z.W."/>
            <person name="Zhao X."/>
            <person name="Zhong W.Y."/>
            <person name="Peng D.H."/>
            <person name="Ahmad S."/>
            <person name="Lan S."/>
            <person name="Zhang J.S."/>
            <person name="Tsai W.C."/>
            <person name="Van de Peer Y."/>
            <person name="Liu Z.J."/>
        </authorList>
    </citation>
    <scope>NUCLEOTIDE SEQUENCE</scope>
    <source>
        <strain evidence="1">CP</strain>
    </source>
</reference>
<evidence type="ECO:0000313" key="2">
    <source>
        <dbReference type="Proteomes" id="UP001180020"/>
    </source>
</evidence>
<evidence type="ECO:0000313" key="1">
    <source>
        <dbReference type="EMBL" id="KAK1320954.1"/>
    </source>
</evidence>
<dbReference type="AlphaFoldDB" id="A0AAV9F6Z1"/>
<name>A0AAV9F6Z1_ACOCL</name>
<dbReference type="Proteomes" id="UP001180020">
    <property type="component" value="Unassembled WGS sequence"/>
</dbReference>
<keyword evidence="2" id="KW-1185">Reference proteome</keyword>
<reference evidence="1" key="2">
    <citation type="submission" date="2023-06" db="EMBL/GenBank/DDBJ databases">
        <authorList>
            <person name="Ma L."/>
            <person name="Liu K.-W."/>
            <person name="Li Z."/>
            <person name="Hsiao Y.-Y."/>
            <person name="Qi Y."/>
            <person name="Fu T."/>
            <person name="Tang G."/>
            <person name="Zhang D."/>
            <person name="Sun W.-H."/>
            <person name="Liu D.-K."/>
            <person name="Li Y."/>
            <person name="Chen G.-Z."/>
            <person name="Liu X.-D."/>
            <person name="Liao X.-Y."/>
            <person name="Jiang Y.-T."/>
            <person name="Yu X."/>
            <person name="Hao Y."/>
            <person name="Huang J."/>
            <person name="Zhao X.-W."/>
            <person name="Ke S."/>
            <person name="Chen Y.-Y."/>
            <person name="Wu W.-L."/>
            <person name="Hsu J.-L."/>
            <person name="Lin Y.-F."/>
            <person name="Huang M.-D."/>
            <person name="Li C.-Y."/>
            <person name="Huang L."/>
            <person name="Wang Z.-W."/>
            <person name="Zhao X."/>
            <person name="Zhong W.-Y."/>
            <person name="Peng D.-H."/>
            <person name="Ahmad S."/>
            <person name="Lan S."/>
            <person name="Zhang J.-S."/>
            <person name="Tsai W.-C."/>
            <person name="Van De Peer Y."/>
            <person name="Liu Z.-J."/>
        </authorList>
    </citation>
    <scope>NUCLEOTIDE SEQUENCE</scope>
    <source>
        <strain evidence="1">CP</strain>
        <tissue evidence="1">Leaves</tissue>
    </source>
</reference>
<gene>
    <name evidence="1" type="ORF">QJS10_CPA03g02385</name>
</gene>
<sequence>MSLTPRSSSSHLLPRQDLCIDQPPHELRPRHVLEEDEYDHGHQIDRRGDHRGFDQKSLLLLQDRHGVQGCCCCSACVNQRQISHRRKHKSHALARPFGALWRGRGAEFRIPIDNVSIGFVLPDIFEVRRGNRAGTRNARRWERLGRRRCGDQGRERPK</sequence>
<protein>
    <submittedName>
        <fullName evidence="1">Uncharacterized protein</fullName>
    </submittedName>
</protein>